<proteinExistence type="predicted"/>
<feature type="domain" description="SAM" evidence="1">
    <location>
        <begin position="307"/>
        <end position="374"/>
    </location>
</feature>
<sequence length="414" mass="46555">MSASSAHERTHDESIAGVAARSQNAGELVPIQDVQQARNFINKLYAGVSSSNVQLADEIEDVVGSEITAVMHLQRSLPAKFEDLLKGAEHVRDVLGARVVEVMNHSGLTAESNASVKGAISEMKSELFEAGCKKLLQLVKDHENEFTKKQGGYHQCMRHQEQRLRSQFGLAKWLKYIYSPFTSVFNGGFQDFFLGASAVVSAATALAGVKMSRAFCASSMIGAATCVPFTALFLKIQNFEFRTDFEKIQEEIEEQLVQVRKIKHMGNHMASFLKSLKEDVQTIQAHERKFDQLIQQLPWFLSQNLDVRTWNAELLSAALQKWDLPQCAKMFLKKQISGQAFMEVMQENDFKDLGIEDQLTLRRLKQLQEHMKSNPKELCRKDAMILSESLSQALNEVVACIASMKTKHEHNFAP</sequence>
<evidence type="ECO:0000313" key="2">
    <source>
        <dbReference type="EMBL" id="CAJ1376807.1"/>
    </source>
</evidence>
<dbReference type="InterPro" id="IPR001660">
    <property type="entry name" value="SAM"/>
</dbReference>
<keyword evidence="3" id="KW-1185">Reference proteome</keyword>
<dbReference type="Proteomes" id="UP001178507">
    <property type="component" value="Unassembled WGS sequence"/>
</dbReference>
<dbReference type="SUPFAM" id="SSF47769">
    <property type="entry name" value="SAM/Pointed domain"/>
    <property type="match status" value="1"/>
</dbReference>
<organism evidence="2 3">
    <name type="scientific">Effrenium voratum</name>
    <dbReference type="NCBI Taxonomy" id="2562239"/>
    <lineage>
        <taxon>Eukaryota</taxon>
        <taxon>Sar</taxon>
        <taxon>Alveolata</taxon>
        <taxon>Dinophyceae</taxon>
        <taxon>Suessiales</taxon>
        <taxon>Symbiodiniaceae</taxon>
        <taxon>Effrenium</taxon>
    </lineage>
</organism>
<dbReference type="InterPro" id="IPR013761">
    <property type="entry name" value="SAM/pointed_sf"/>
</dbReference>
<evidence type="ECO:0000313" key="3">
    <source>
        <dbReference type="Proteomes" id="UP001178507"/>
    </source>
</evidence>
<reference evidence="2" key="1">
    <citation type="submission" date="2023-08" db="EMBL/GenBank/DDBJ databases">
        <authorList>
            <person name="Chen Y."/>
            <person name="Shah S."/>
            <person name="Dougan E. K."/>
            <person name="Thang M."/>
            <person name="Chan C."/>
        </authorList>
    </citation>
    <scope>NUCLEOTIDE SEQUENCE</scope>
</reference>
<name>A0AA36HY84_9DINO</name>
<dbReference type="EMBL" id="CAUJNA010000422">
    <property type="protein sequence ID" value="CAJ1376807.1"/>
    <property type="molecule type" value="Genomic_DNA"/>
</dbReference>
<dbReference type="Gene3D" id="1.10.150.50">
    <property type="entry name" value="Transcription Factor, Ets-1"/>
    <property type="match status" value="1"/>
</dbReference>
<accession>A0AA36HY84</accession>
<dbReference type="SMART" id="SM00454">
    <property type="entry name" value="SAM"/>
    <property type="match status" value="1"/>
</dbReference>
<comment type="caution">
    <text evidence="2">The sequence shown here is derived from an EMBL/GenBank/DDBJ whole genome shotgun (WGS) entry which is preliminary data.</text>
</comment>
<dbReference type="AlphaFoldDB" id="A0AA36HY84"/>
<dbReference type="Pfam" id="PF07647">
    <property type="entry name" value="SAM_2"/>
    <property type="match status" value="1"/>
</dbReference>
<protein>
    <recommendedName>
        <fullName evidence="1">SAM domain-containing protein</fullName>
    </recommendedName>
</protein>
<gene>
    <name evidence="2" type="ORF">EVOR1521_LOCUS5772</name>
</gene>
<evidence type="ECO:0000259" key="1">
    <source>
        <dbReference type="SMART" id="SM00454"/>
    </source>
</evidence>